<keyword evidence="5" id="KW-0100">Branched-chain amino acid biosynthesis</keyword>
<dbReference type="FunFam" id="3.30.70.260:FF:000001">
    <property type="entry name" value="Acetolactate synthase, small subunit"/>
    <property type="match status" value="1"/>
</dbReference>
<dbReference type="InterPro" id="IPR045865">
    <property type="entry name" value="ACT-like_dom_sf"/>
</dbReference>
<dbReference type="Gene3D" id="3.30.70.1150">
    <property type="entry name" value="ACT-like. Chain A, domain 2"/>
    <property type="match status" value="1"/>
</dbReference>
<dbReference type="InterPro" id="IPR004789">
    <property type="entry name" value="Acetalactate_synth_ssu"/>
</dbReference>
<dbReference type="Pfam" id="PF10369">
    <property type="entry name" value="ALS_ss_C"/>
    <property type="match status" value="1"/>
</dbReference>
<dbReference type="InterPro" id="IPR019455">
    <property type="entry name" value="Acetolactate_synth_ssu_C"/>
</dbReference>
<dbReference type="GO" id="GO:0009097">
    <property type="term" value="P:isoleucine biosynthetic process"/>
    <property type="evidence" value="ECO:0007669"/>
    <property type="project" value="UniProtKB-UniPathway"/>
</dbReference>
<dbReference type="AlphaFoldDB" id="A0A6J6FV34"/>
<feature type="domain" description="ACT" evidence="6">
    <location>
        <begin position="5"/>
        <end position="79"/>
    </location>
</feature>
<evidence type="ECO:0000259" key="6">
    <source>
        <dbReference type="PROSITE" id="PS51671"/>
    </source>
</evidence>
<proteinExistence type="inferred from homology"/>
<dbReference type="InterPro" id="IPR027271">
    <property type="entry name" value="Acetolactate_synth/TF_NikR_C"/>
</dbReference>
<evidence type="ECO:0000256" key="5">
    <source>
        <dbReference type="ARBA" id="ARBA00023304"/>
    </source>
</evidence>
<sequence>MSQHTLAVLVENSPGVLARVASLFARRGYNIDSLAVGPTENSEISRITIVLNLQGHALDQVMAQLYKLVNVIAISEMPAISTVHRELLMLKIAGSKQNSEVFDVVKKFGAAVVDETDGMLTIEATGESSHIQALLLALTPFGIKELVQSVLIALERGTAALSDRTLSAQGISTTHVIDVQGDYQN</sequence>
<dbReference type="CDD" id="cd04878">
    <property type="entry name" value="ACT_AHAS"/>
    <property type="match status" value="1"/>
</dbReference>
<dbReference type="GO" id="GO:0003984">
    <property type="term" value="F:acetolactate synthase activity"/>
    <property type="evidence" value="ECO:0007669"/>
    <property type="project" value="TreeGrafter"/>
</dbReference>
<evidence type="ECO:0000313" key="7">
    <source>
        <dbReference type="EMBL" id="CAB4591539.1"/>
    </source>
</evidence>
<comment type="pathway">
    <text evidence="2">Amino-acid biosynthesis; L-valine biosynthesis; L-valine from pyruvate: step 1/4.</text>
</comment>
<name>A0A6J6FV34_9ZZZZ</name>
<reference evidence="7" key="1">
    <citation type="submission" date="2020-05" db="EMBL/GenBank/DDBJ databases">
        <authorList>
            <person name="Chiriac C."/>
            <person name="Salcher M."/>
            <person name="Ghai R."/>
            <person name="Kavagutti S V."/>
        </authorList>
    </citation>
    <scope>NUCLEOTIDE SEQUENCE</scope>
</reference>
<comment type="similarity">
    <text evidence="3">Belongs to the acetolactate synthase small subunit family.</text>
</comment>
<evidence type="ECO:0000256" key="4">
    <source>
        <dbReference type="ARBA" id="ARBA00022605"/>
    </source>
</evidence>
<dbReference type="GO" id="GO:0009099">
    <property type="term" value="P:L-valine biosynthetic process"/>
    <property type="evidence" value="ECO:0007669"/>
    <property type="project" value="UniProtKB-UniPathway"/>
</dbReference>
<dbReference type="NCBIfam" id="TIGR00119">
    <property type="entry name" value="acolac_sm"/>
    <property type="match status" value="1"/>
</dbReference>
<dbReference type="PANTHER" id="PTHR30239">
    <property type="entry name" value="ACETOLACTATE SYNTHASE SMALL SUBUNIT"/>
    <property type="match status" value="1"/>
</dbReference>
<evidence type="ECO:0000256" key="3">
    <source>
        <dbReference type="ARBA" id="ARBA00006341"/>
    </source>
</evidence>
<dbReference type="PROSITE" id="PS51671">
    <property type="entry name" value="ACT"/>
    <property type="match status" value="1"/>
</dbReference>
<comment type="pathway">
    <text evidence="1">Amino-acid biosynthesis; L-isoleucine biosynthesis; L-isoleucine from 2-oxobutanoate: step 1/4.</text>
</comment>
<dbReference type="InterPro" id="IPR002912">
    <property type="entry name" value="ACT_dom"/>
</dbReference>
<accession>A0A6J6FV34</accession>
<dbReference type="PANTHER" id="PTHR30239:SF0">
    <property type="entry name" value="ACETOLACTATE SYNTHASE SMALL SUBUNIT 1, CHLOROPLASTIC"/>
    <property type="match status" value="1"/>
</dbReference>
<evidence type="ECO:0000256" key="1">
    <source>
        <dbReference type="ARBA" id="ARBA00004974"/>
    </source>
</evidence>
<dbReference type="UniPathway" id="UPA00047">
    <property type="reaction ID" value="UER00055"/>
</dbReference>
<dbReference type="UniPathway" id="UPA00049">
    <property type="reaction ID" value="UER00059"/>
</dbReference>
<protein>
    <submittedName>
        <fullName evidence="7">Unannotated protein</fullName>
    </submittedName>
</protein>
<dbReference type="InterPro" id="IPR039557">
    <property type="entry name" value="AHAS_ACT"/>
</dbReference>
<dbReference type="Pfam" id="PF22629">
    <property type="entry name" value="ACT_AHAS_ss"/>
    <property type="match status" value="1"/>
</dbReference>
<dbReference type="InterPro" id="IPR054480">
    <property type="entry name" value="AHAS_small-like_ACT"/>
</dbReference>
<dbReference type="Gene3D" id="3.30.70.260">
    <property type="match status" value="1"/>
</dbReference>
<gene>
    <name evidence="7" type="ORF">UFOPK1773_00864</name>
</gene>
<organism evidence="7">
    <name type="scientific">freshwater metagenome</name>
    <dbReference type="NCBI Taxonomy" id="449393"/>
    <lineage>
        <taxon>unclassified sequences</taxon>
        <taxon>metagenomes</taxon>
        <taxon>ecological metagenomes</taxon>
    </lineage>
</organism>
<dbReference type="EMBL" id="CAEZUA010000055">
    <property type="protein sequence ID" value="CAB4591539.1"/>
    <property type="molecule type" value="Genomic_DNA"/>
</dbReference>
<evidence type="ECO:0000256" key="2">
    <source>
        <dbReference type="ARBA" id="ARBA00005025"/>
    </source>
</evidence>
<dbReference type="GO" id="GO:1990610">
    <property type="term" value="F:acetolactate synthase regulator activity"/>
    <property type="evidence" value="ECO:0007669"/>
    <property type="project" value="InterPro"/>
</dbReference>
<dbReference type="GO" id="GO:0005829">
    <property type="term" value="C:cytosol"/>
    <property type="evidence" value="ECO:0007669"/>
    <property type="project" value="TreeGrafter"/>
</dbReference>
<dbReference type="SUPFAM" id="SSF55021">
    <property type="entry name" value="ACT-like"/>
    <property type="match status" value="2"/>
</dbReference>
<dbReference type="NCBIfam" id="NF008864">
    <property type="entry name" value="PRK11895.1"/>
    <property type="match status" value="1"/>
</dbReference>
<keyword evidence="4" id="KW-0028">Amino-acid biosynthesis</keyword>